<evidence type="ECO:0008006" key="4">
    <source>
        <dbReference type="Google" id="ProtNLM"/>
    </source>
</evidence>
<organism evidence="2 3">
    <name type="scientific">Persicirhabdus sediminis</name>
    <dbReference type="NCBI Taxonomy" id="454144"/>
    <lineage>
        <taxon>Bacteria</taxon>
        <taxon>Pseudomonadati</taxon>
        <taxon>Verrucomicrobiota</taxon>
        <taxon>Verrucomicrobiia</taxon>
        <taxon>Verrucomicrobiales</taxon>
        <taxon>Verrucomicrobiaceae</taxon>
        <taxon>Persicirhabdus</taxon>
    </lineage>
</organism>
<sequence>MKKSFVFTVLSLASAMVAAGQSKDLAAAAQNPLASMISLPFQNNTTFGNRDGDVSNTLNIQPVLPFELGDDWNLITRTIIPVVSAPDPFGGGNVNGISDTSFTGWFSPKEPVNHITWGVGPTVNIPTGNKDFGFDQWGAGISAVGVYIKDKWVAGGLASNTWGFEDTGDLNLFYSQVFVNYNMENGWYVVSAPIFTADWNADSSDRWVVPIGGGIGKIMRWGKQPVNLNAQIYYNIEKPEDYGDYTFRLQLQFMFPKS</sequence>
<evidence type="ECO:0000256" key="1">
    <source>
        <dbReference type="SAM" id="SignalP"/>
    </source>
</evidence>
<name>A0A8J7MCC3_9BACT</name>
<dbReference type="AlphaFoldDB" id="A0A8J7MCC3"/>
<comment type="caution">
    <text evidence="2">The sequence shown here is derived from an EMBL/GenBank/DDBJ whole genome shotgun (WGS) entry which is preliminary data.</text>
</comment>
<feature type="signal peptide" evidence="1">
    <location>
        <begin position="1"/>
        <end position="18"/>
    </location>
</feature>
<gene>
    <name evidence="2" type="ORF">JIN82_06420</name>
</gene>
<protein>
    <recommendedName>
        <fullName evidence="4">Neuromedin U</fullName>
    </recommendedName>
</protein>
<feature type="chain" id="PRO_5035171990" description="Neuromedin U" evidence="1">
    <location>
        <begin position="19"/>
        <end position="258"/>
    </location>
</feature>
<evidence type="ECO:0000313" key="2">
    <source>
        <dbReference type="EMBL" id="MBK1790787.1"/>
    </source>
</evidence>
<evidence type="ECO:0000313" key="3">
    <source>
        <dbReference type="Proteomes" id="UP000624703"/>
    </source>
</evidence>
<reference evidence="2" key="1">
    <citation type="submission" date="2021-01" db="EMBL/GenBank/DDBJ databases">
        <title>Modified the classification status of verrucomicrobia.</title>
        <authorList>
            <person name="Feng X."/>
        </authorList>
    </citation>
    <scope>NUCLEOTIDE SEQUENCE</scope>
    <source>
        <strain evidence="2">_KCTC 22039</strain>
    </source>
</reference>
<proteinExistence type="predicted"/>
<keyword evidence="3" id="KW-1185">Reference proteome</keyword>
<dbReference type="Proteomes" id="UP000624703">
    <property type="component" value="Unassembled WGS sequence"/>
</dbReference>
<accession>A0A8J7MCC3</accession>
<dbReference type="RefSeq" id="WP_200310812.1">
    <property type="nucleotide sequence ID" value="NZ_JAENIM010000034.1"/>
</dbReference>
<dbReference type="EMBL" id="JAENIM010000034">
    <property type="protein sequence ID" value="MBK1790787.1"/>
    <property type="molecule type" value="Genomic_DNA"/>
</dbReference>
<keyword evidence="1" id="KW-0732">Signal</keyword>